<dbReference type="RefSeq" id="WP_005950848.1">
    <property type="nucleotide sequence ID" value="NZ_GG657686.1"/>
</dbReference>
<dbReference type="AlphaFoldDB" id="C0CQ62"/>
<reference evidence="4 5" key="1">
    <citation type="submission" date="2009-01" db="EMBL/GenBank/DDBJ databases">
        <authorList>
            <person name="Fulton L."/>
            <person name="Clifton S."/>
            <person name="Fulton B."/>
            <person name="Xu J."/>
            <person name="Minx P."/>
            <person name="Pepin K.H."/>
            <person name="Johnson M."/>
            <person name="Bhonagiri V."/>
            <person name="Nash W.E."/>
            <person name="Mardis E.R."/>
            <person name="Wilson R.K."/>
        </authorList>
    </citation>
    <scope>NUCLEOTIDE SEQUENCE [LARGE SCALE GENOMIC DNA]</scope>
    <source>
        <strain evidence="5">DSM 10507 / JCM 14656 / S5a33</strain>
    </source>
</reference>
<dbReference type="PROSITE" id="PS51149">
    <property type="entry name" value="GLY_RADICAL_2"/>
    <property type="match status" value="1"/>
</dbReference>
<organism evidence="4 5">
    <name type="scientific">Blautia hydrogenotrophica (strain DSM 10507 / JCM 14656 / S5a33)</name>
    <name type="common">Ruminococcus hydrogenotrophicus</name>
    <dbReference type="NCBI Taxonomy" id="476272"/>
    <lineage>
        <taxon>Bacteria</taxon>
        <taxon>Bacillati</taxon>
        <taxon>Bacillota</taxon>
        <taxon>Clostridia</taxon>
        <taxon>Lachnospirales</taxon>
        <taxon>Lachnospiraceae</taxon>
        <taxon>Blautia</taxon>
    </lineage>
</organism>
<evidence type="ECO:0000256" key="1">
    <source>
        <dbReference type="ARBA" id="ARBA00022818"/>
    </source>
</evidence>
<dbReference type="Gene3D" id="3.20.70.20">
    <property type="match status" value="1"/>
</dbReference>
<feature type="domain" description="Glycine radical" evidence="3">
    <location>
        <begin position="12"/>
        <end position="132"/>
    </location>
</feature>
<dbReference type="InterPro" id="IPR001150">
    <property type="entry name" value="Gly_radical"/>
</dbReference>
<accession>C0CQ62</accession>
<dbReference type="EMBL" id="ACBZ01000165">
    <property type="protein sequence ID" value="EEG48029.1"/>
    <property type="molecule type" value="Genomic_DNA"/>
</dbReference>
<protein>
    <recommendedName>
        <fullName evidence="3">Glycine radical domain-containing protein</fullName>
    </recommendedName>
</protein>
<dbReference type="GO" id="GO:0005829">
    <property type="term" value="C:cytosol"/>
    <property type="evidence" value="ECO:0007669"/>
    <property type="project" value="TreeGrafter"/>
</dbReference>
<dbReference type="SUPFAM" id="SSF51998">
    <property type="entry name" value="PFL-like glycyl radical enzymes"/>
    <property type="match status" value="1"/>
</dbReference>
<proteinExistence type="predicted"/>
<evidence type="ECO:0000259" key="3">
    <source>
        <dbReference type="PROSITE" id="PS51149"/>
    </source>
</evidence>
<dbReference type="PANTHER" id="PTHR43641:SF2">
    <property type="entry name" value="DEHYDRATASE YBIW-RELATED"/>
    <property type="match status" value="1"/>
</dbReference>
<keyword evidence="1 2" id="KW-0556">Organic radical</keyword>
<gene>
    <name evidence="4" type="ORF">RUMHYD_03015</name>
</gene>
<evidence type="ECO:0000256" key="2">
    <source>
        <dbReference type="PROSITE-ProRule" id="PRU00493"/>
    </source>
</evidence>
<keyword evidence="5" id="KW-1185">Reference proteome</keyword>
<dbReference type="GO" id="GO:0003824">
    <property type="term" value="F:catalytic activity"/>
    <property type="evidence" value="ECO:0007669"/>
    <property type="project" value="InterPro"/>
</dbReference>
<comment type="caution">
    <text evidence="4">The sequence shown here is derived from an EMBL/GenBank/DDBJ whole genome shotgun (WGS) entry which is preliminary data.</text>
</comment>
<dbReference type="PATRIC" id="fig|476272.21.peg.1150"/>
<dbReference type="eggNOG" id="COG1882">
    <property type="taxonomic scope" value="Bacteria"/>
</dbReference>
<reference evidence="4 5" key="2">
    <citation type="submission" date="2009-02" db="EMBL/GenBank/DDBJ databases">
        <title>Draft genome sequence of Blautia hydrogenotrophica DSM 10507 (Ruminococcus hydrogenotrophicus DSM 10507).</title>
        <authorList>
            <person name="Sudarsanam P."/>
            <person name="Ley R."/>
            <person name="Guruge J."/>
            <person name="Turnbaugh P.J."/>
            <person name="Mahowald M."/>
            <person name="Liep D."/>
            <person name="Gordon J."/>
        </authorList>
    </citation>
    <scope>NUCLEOTIDE SEQUENCE [LARGE SCALE GENOMIC DNA]</scope>
    <source>
        <strain evidence="5">DSM 10507 / JCM 14656 / S5a33</strain>
    </source>
</reference>
<evidence type="ECO:0000313" key="4">
    <source>
        <dbReference type="EMBL" id="EEG48029.1"/>
    </source>
</evidence>
<dbReference type="Proteomes" id="UP000003100">
    <property type="component" value="Unassembled WGS sequence"/>
</dbReference>
<evidence type="ECO:0000313" key="5">
    <source>
        <dbReference type="Proteomes" id="UP000003100"/>
    </source>
</evidence>
<feature type="non-terminal residue" evidence="4">
    <location>
        <position position="1"/>
    </location>
</feature>
<dbReference type="Pfam" id="PF01228">
    <property type="entry name" value="Gly_radical"/>
    <property type="match status" value="1"/>
</dbReference>
<feature type="modified residue" description="Glycine radical" evidence="2">
    <location>
        <position position="107"/>
    </location>
</feature>
<sequence>DGRLEGTTFADASMSAYPGTDKGGPYALFNSATVWDHSESQNSQMNLKLHPTAVKGEAGTKRLEDLAVAYMKKGGFHIQFNVVDSNLLKKAQANPENYRDLMVRVAGFTQYWVEIGKPIQDEVVARTEYEGV</sequence>
<dbReference type="InterPro" id="IPR051215">
    <property type="entry name" value="GRE"/>
</dbReference>
<dbReference type="PANTHER" id="PTHR43641">
    <property type="entry name" value="FORMATE ACETYLTRANSFERASE 3-RELATED"/>
    <property type="match status" value="1"/>
</dbReference>
<name>C0CQ62_BLAHS</name>
<dbReference type="HOGENOM" id="CLU_1910946_0_0_9"/>